<organism evidence="2 3">
    <name type="scientific">Orchesella cincta</name>
    <name type="common">Springtail</name>
    <name type="synonym">Podura cincta</name>
    <dbReference type="NCBI Taxonomy" id="48709"/>
    <lineage>
        <taxon>Eukaryota</taxon>
        <taxon>Metazoa</taxon>
        <taxon>Ecdysozoa</taxon>
        <taxon>Arthropoda</taxon>
        <taxon>Hexapoda</taxon>
        <taxon>Collembola</taxon>
        <taxon>Entomobryomorpha</taxon>
        <taxon>Entomobryoidea</taxon>
        <taxon>Orchesellidae</taxon>
        <taxon>Orchesellinae</taxon>
        <taxon>Orchesella</taxon>
    </lineage>
</organism>
<dbReference type="PANTHER" id="PTHR15863">
    <property type="entry name" value="MRN COMPLEX-INTERACTING PROTEIN"/>
    <property type="match status" value="1"/>
</dbReference>
<dbReference type="Pfam" id="PF15749">
    <property type="entry name" value="MRNIP"/>
    <property type="match status" value="1"/>
</dbReference>
<dbReference type="InterPro" id="IPR049472">
    <property type="entry name" value="MRNIP_N"/>
</dbReference>
<dbReference type="GO" id="GO:0003682">
    <property type="term" value="F:chromatin binding"/>
    <property type="evidence" value="ECO:0007669"/>
    <property type="project" value="TreeGrafter"/>
</dbReference>
<dbReference type="PANTHER" id="PTHR15863:SF2">
    <property type="entry name" value="MRN COMPLEX-INTERACTING PROTEIN"/>
    <property type="match status" value="1"/>
</dbReference>
<dbReference type="Proteomes" id="UP000094527">
    <property type="component" value="Unassembled WGS sequence"/>
</dbReference>
<gene>
    <name evidence="2" type="ORF">Ocin01_08562</name>
</gene>
<protein>
    <recommendedName>
        <fullName evidence="1">MRN complex-interacting protein N-terminal domain-containing protein</fullName>
    </recommendedName>
</protein>
<evidence type="ECO:0000259" key="1">
    <source>
        <dbReference type="Pfam" id="PF15749"/>
    </source>
</evidence>
<dbReference type="EMBL" id="LJIJ01000380">
    <property type="protein sequence ID" value="ODM98133.1"/>
    <property type="molecule type" value="Genomic_DNA"/>
</dbReference>
<sequence length="142" mass="16063">MPQILHVLVCVECKTFQVHIVKKSSNKWNCKICNTKQSVQQVYTKGTGAECREVVQKLNQARGQLEENQKLQDLSVAQARQETAPFESFTDAEEPFCEESYESHSENYGYNSVAISSTQRSQSGILSVPPAQSKWQIFLEDS</sequence>
<dbReference type="InterPro" id="IPR032739">
    <property type="entry name" value="MRNIP"/>
</dbReference>
<evidence type="ECO:0000313" key="2">
    <source>
        <dbReference type="EMBL" id="ODM98133.1"/>
    </source>
</evidence>
<dbReference type="GO" id="GO:0005634">
    <property type="term" value="C:nucleus"/>
    <property type="evidence" value="ECO:0007669"/>
    <property type="project" value="TreeGrafter"/>
</dbReference>
<proteinExistence type="predicted"/>
<comment type="caution">
    <text evidence="2">The sequence shown here is derived from an EMBL/GenBank/DDBJ whole genome shotgun (WGS) entry which is preliminary data.</text>
</comment>
<dbReference type="GO" id="GO:0007095">
    <property type="term" value="P:mitotic G2 DNA damage checkpoint signaling"/>
    <property type="evidence" value="ECO:0007669"/>
    <property type="project" value="TreeGrafter"/>
</dbReference>
<keyword evidence="3" id="KW-1185">Reference proteome</keyword>
<name>A0A1D2MYL3_ORCCI</name>
<dbReference type="STRING" id="48709.A0A1D2MYL3"/>
<evidence type="ECO:0000313" key="3">
    <source>
        <dbReference type="Proteomes" id="UP000094527"/>
    </source>
</evidence>
<feature type="domain" description="MRN complex-interacting protein N-terminal" evidence="1">
    <location>
        <begin position="7"/>
        <end position="136"/>
    </location>
</feature>
<dbReference type="OrthoDB" id="5960226at2759"/>
<dbReference type="AlphaFoldDB" id="A0A1D2MYL3"/>
<reference evidence="2 3" key="1">
    <citation type="journal article" date="2016" name="Genome Biol. Evol.">
        <title>Gene Family Evolution Reflects Adaptation to Soil Environmental Stressors in the Genome of the Collembolan Orchesella cincta.</title>
        <authorList>
            <person name="Faddeeva-Vakhrusheva A."/>
            <person name="Derks M.F."/>
            <person name="Anvar S.Y."/>
            <person name="Agamennone V."/>
            <person name="Suring W."/>
            <person name="Smit S."/>
            <person name="van Straalen N.M."/>
            <person name="Roelofs D."/>
        </authorList>
    </citation>
    <scope>NUCLEOTIDE SEQUENCE [LARGE SCALE GENOMIC DNA]</scope>
    <source>
        <tissue evidence="2">Mixed pool</tissue>
    </source>
</reference>
<accession>A0A1D2MYL3</accession>